<dbReference type="EMBL" id="MVHG01000088">
    <property type="protein sequence ID" value="ORA08795.1"/>
    <property type="molecule type" value="Genomic_DNA"/>
</dbReference>
<dbReference type="OrthoDB" id="4826718at2"/>
<dbReference type="PROSITE" id="PS50995">
    <property type="entry name" value="HTH_MARR_2"/>
    <property type="match status" value="1"/>
</dbReference>
<proteinExistence type="predicted"/>
<sequence length="165" mass="18644">MAMDVDRSLPQWARVEGTIMTTARVMRRAYDRVFAEFGLNLAEATVLAHLVDGNLTQSELARRVGTSRARIGGLIDALEPKRAVRRVAHATDRRVWLVTLTSEGHSLWERAGAADRELRKRMRITTTAQQREQLDRVLTRIQKNALDFLDDASEPQPASRPNRTG</sequence>
<organism evidence="2 3">
    <name type="scientific">Mycobacterium arosiense ATCC BAA-1401 = DSM 45069</name>
    <dbReference type="NCBI Taxonomy" id="1265311"/>
    <lineage>
        <taxon>Bacteria</taxon>
        <taxon>Bacillati</taxon>
        <taxon>Actinomycetota</taxon>
        <taxon>Actinomycetes</taxon>
        <taxon>Mycobacteriales</taxon>
        <taxon>Mycobacteriaceae</taxon>
        <taxon>Mycobacterium</taxon>
        <taxon>Mycobacterium avium complex (MAC)</taxon>
    </lineage>
</organism>
<dbReference type="Proteomes" id="UP000192707">
    <property type="component" value="Unassembled WGS sequence"/>
</dbReference>
<dbReference type="Pfam" id="PF12802">
    <property type="entry name" value="MarR_2"/>
    <property type="match status" value="1"/>
</dbReference>
<evidence type="ECO:0000259" key="1">
    <source>
        <dbReference type="PROSITE" id="PS50995"/>
    </source>
</evidence>
<keyword evidence="3" id="KW-1185">Reference proteome</keyword>
<dbReference type="InterPro" id="IPR000835">
    <property type="entry name" value="HTH_MarR-typ"/>
</dbReference>
<comment type="caution">
    <text evidence="2">The sequence shown here is derived from an EMBL/GenBank/DDBJ whole genome shotgun (WGS) entry which is preliminary data.</text>
</comment>
<evidence type="ECO:0000313" key="3">
    <source>
        <dbReference type="Proteomes" id="UP000192707"/>
    </source>
</evidence>
<reference evidence="2 3" key="1">
    <citation type="submission" date="2016-12" db="EMBL/GenBank/DDBJ databases">
        <title>The new phylogeny of genus Mycobacterium.</title>
        <authorList>
            <person name="Tortoli E."/>
            <person name="Trovato A."/>
            <person name="Cirillo D.M."/>
        </authorList>
    </citation>
    <scope>NUCLEOTIDE SEQUENCE [LARGE SCALE GENOMIC DNA]</scope>
    <source>
        <strain evidence="2 3">DSM 45069</strain>
    </source>
</reference>
<gene>
    <name evidence="2" type="ORF">BST14_23295</name>
</gene>
<dbReference type="RefSeq" id="WP_083066699.1">
    <property type="nucleotide sequence ID" value="NZ_MVHG01000088.1"/>
</dbReference>
<dbReference type="PANTHER" id="PTHR33164:SF43">
    <property type="entry name" value="HTH-TYPE TRANSCRIPTIONAL REPRESSOR YETL"/>
    <property type="match status" value="1"/>
</dbReference>
<evidence type="ECO:0000313" key="2">
    <source>
        <dbReference type="EMBL" id="ORA08795.1"/>
    </source>
</evidence>
<name>A0A1W9Z822_MYCAI</name>
<dbReference type="PANTHER" id="PTHR33164">
    <property type="entry name" value="TRANSCRIPTIONAL REGULATOR, MARR FAMILY"/>
    <property type="match status" value="1"/>
</dbReference>
<dbReference type="InterPro" id="IPR036390">
    <property type="entry name" value="WH_DNA-bd_sf"/>
</dbReference>
<dbReference type="GO" id="GO:0003700">
    <property type="term" value="F:DNA-binding transcription factor activity"/>
    <property type="evidence" value="ECO:0007669"/>
    <property type="project" value="InterPro"/>
</dbReference>
<dbReference type="Gene3D" id="1.10.10.10">
    <property type="entry name" value="Winged helix-like DNA-binding domain superfamily/Winged helix DNA-binding domain"/>
    <property type="match status" value="1"/>
</dbReference>
<dbReference type="AlphaFoldDB" id="A0A1W9Z822"/>
<accession>A0A1W9Z822</accession>
<dbReference type="PRINTS" id="PR00598">
    <property type="entry name" value="HTHMARR"/>
</dbReference>
<protein>
    <recommendedName>
        <fullName evidence="1">HTH marR-type domain-containing protein</fullName>
    </recommendedName>
</protein>
<feature type="domain" description="HTH marR-type" evidence="1">
    <location>
        <begin position="12"/>
        <end position="143"/>
    </location>
</feature>
<dbReference type="InterPro" id="IPR039422">
    <property type="entry name" value="MarR/SlyA-like"/>
</dbReference>
<dbReference type="SMART" id="SM00347">
    <property type="entry name" value="HTH_MARR"/>
    <property type="match status" value="1"/>
</dbReference>
<dbReference type="InterPro" id="IPR036388">
    <property type="entry name" value="WH-like_DNA-bd_sf"/>
</dbReference>
<dbReference type="GO" id="GO:0006950">
    <property type="term" value="P:response to stress"/>
    <property type="evidence" value="ECO:0007669"/>
    <property type="project" value="TreeGrafter"/>
</dbReference>
<dbReference type="SUPFAM" id="SSF46785">
    <property type="entry name" value="Winged helix' DNA-binding domain"/>
    <property type="match status" value="1"/>
</dbReference>